<evidence type="ECO:0008006" key="5">
    <source>
        <dbReference type="Google" id="ProtNLM"/>
    </source>
</evidence>
<comment type="caution">
    <text evidence="3">The sequence shown here is derived from an EMBL/GenBank/DDBJ whole genome shotgun (WGS) entry which is preliminary data.</text>
</comment>
<dbReference type="Proteomes" id="UP000189549">
    <property type="component" value="Unassembled WGS sequence"/>
</dbReference>
<keyword evidence="2" id="KW-0812">Transmembrane</keyword>
<evidence type="ECO:0000313" key="3">
    <source>
        <dbReference type="EMBL" id="OOF84291.1"/>
    </source>
</evidence>
<dbReference type="InterPro" id="IPR008523">
    <property type="entry name" value="DUF805"/>
</dbReference>
<reference evidence="3 4" key="1">
    <citation type="submission" date="2016-10" db="EMBL/GenBank/DDBJ databases">
        <title>Rodentibacter gen. nov. and new species.</title>
        <authorList>
            <person name="Christensen H."/>
        </authorList>
    </citation>
    <scope>NUCLEOTIDE SEQUENCE [LARGE SCALE GENOMIC DNA]</scope>
    <source>
        <strain evidence="3 4">Ppn157</strain>
    </source>
</reference>
<dbReference type="GO" id="GO:0005886">
    <property type="term" value="C:plasma membrane"/>
    <property type="evidence" value="ECO:0007669"/>
    <property type="project" value="TreeGrafter"/>
</dbReference>
<feature type="transmembrane region" description="Helical" evidence="2">
    <location>
        <begin position="36"/>
        <end position="66"/>
    </location>
</feature>
<dbReference type="Pfam" id="PF05656">
    <property type="entry name" value="DUF805"/>
    <property type="match status" value="1"/>
</dbReference>
<name>A0A1V3L387_9PAST</name>
<organism evidence="3 4">
    <name type="scientific">Rodentibacter ratti</name>
    <dbReference type="NCBI Taxonomy" id="1906745"/>
    <lineage>
        <taxon>Bacteria</taxon>
        <taxon>Pseudomonadati</taxon>
        <taxon>Pseudomonadota</taxon>
        <taxon>Gammaproteobacteria</taxon>
        <taxon>Pasteurellales</taxon>
        <taxon>Pasteurellaceae</taxon>
        <taxon>Rodentibacter</taxon>
    </lineage>
</organism>
<protein>
    <recommendedName>
        <fullName evidence="5">DUF805 domain-containing protein</fullName>
    </recommendedName>
</protein>
<proteinExistence type="predicted"/>
<evidence type="ECO:0000256" key="2">
    <source>
        <dbReference type="SAM" id="Phobius"/>
    </source>
</evidence>
<feature type="transmembrane region" description="Helical" evidence="2">
    <location>
        <begin position="86"/>
        <end position="114"/>
    </location>
</feature>
<keyword evidence="2" id="KW-0472">Membrane</keyword>
<dbReference type="PANTHER" id="PTHR34980">
    <property type="entry name" value="INNER MEMBRANE PROTEIN-RELATED-RELATED"/>
    <property type="match status" value="1"/>
</dbReference>
<feature type="region of interest" description="Disordered" evidence="1">
    <location>
        <begin position="122"/>
        <end position="145"/>
    </location>
</feature>
<keyword evidence="2" id="KW-1133">Transmembrane helix</keyword>
<sequence length="145" mass="15865">MTKEKSLFTYYIEGVSIKNYLNINGRARKREYWGGYLFGTINAFILLILAITGVGAIPAFILLLALLPPLISVTVRRLHDANKSGWFALSLLVMLIPGIGEVIGLIITIIIGVLEGTKGENQYGKDPLENTDSQTKDLPSDSNPS</sequence>
<gene>
    <name evidence="3" type="ORF">BKG93_08330</name>
</gene>
<accession>A0A1V3L387</accession>
<evidence type="ECO:0000313" key="4">
    <source>
        <dbReference type="Proteomes" id="UP000189549"/>
    </source>
</evidence>
<dbReference type="EMBL" id="MLAH01000050">
    <property type="protein sequence ID" value="OOF84291.1"/>
    <property type="molecule type" value="Genomic_DNA"/>
</dbReference>
<evidence type="ECO:0000256" key="1">
    <source>
        <dbReference type="SAM" id="MobiDB-lite"/>
    </source>
</evidence>
<dbReference type="PANTHER" id="PTHR34980:SF2">
    <property type="entry name" value="INNER MEMBRANE PROTEIN YHAH-RELATED"/>
    <property type="match status" value="1"/>
</dbReference>
<dbReference type="AlphaFoldDB" id="A0A1V3L387"/>